<dbReference type="GO" id="GO:0000209">
    <property type="term" value="P:protein polyubiquitination"/>
    <property type="evidence" value="ECO:0007669"/>
    <property type="project" value="TreeGrafter"/>
</dbReference>
<gene>
    <name evidence="6" type="ORF">BT63DRAFT_423662</name>
</gene>
<dbReference type="InterPro" id="IPR015943">
    <property type="entry name" value="WD40/YVTN_repeat-like_dom_sf"/>
</dbReference>
<dbReference type="PROSITE" id="PS00678">
    <property type="entry name" value="WD_REPEATS_1"/>
    <property type="match status" value="3"/>
</dbReference>
<evidence type="ECO:0000256" key="4">
    <source>
        <dbReference type="ARBA" id="ARBA00023204"/>
    </source>
</evidence>
<dbReference type="OrthoDB" id="361494at2759"/>
<proteinExistence type="predicted"/>
<dbReference type="PANTHER" id="PTHR46202:SF1">
    <property type="entry name" value="DNA EXCISION REPAIR PROTEIN ERCC-8"/>
    <property type="match status" value="1"/>
</dbReference>
<dbReference type="InterPro" id="IPR020472">
    <property type="entry name" value="WD40_PAC1"/>
</dbReference>
<evidence type="ECO:0000256" key="1">
    <source>
        <dbReference type="ARBA" id="ARBA00022574"/>
    </source>
</evidence>
<dbReference type="GO" id="GO:0006283">
    <property type="term" value="P:transcription-coupled nucleotide-excision repair"/>
    <property type="evidence" value="ECO:0007669"/>
    <property type="project" value="InterPro"/>
</dbReference>
<evidence type="ECO:0000256" key="2">
    <source>
        <dbReference type="ARBA" id="ARBA00022737"/>
    </source>
</evidence>
<dbReference type="GO" id="GO:0043161">
    <property type="term" value="P:proteasome-mediated ubiquitin-dependent protein catabolic process"/>
    <property type="evidence" value="ECO:0007669"/>
    <property type="project" value="TreeGrafter"/>
</dbReference>
<dbReference type="AlphaFoldDB" id="A0A6A6UI42"/>
<dbReference type="InterPro" id="IPR019775">
    <property type="entry name" value="WD40_repeat_CS"/>
</dbReference>
<evidence type="ECO:0000313" key="6">
    <source>
        <dbReference type="EMBL" id="KAF2671460.1"/>
    </source>
</evidence>
<dbReference type="GO" id="GO:0031464">
    <property type="term" value="C:Cul4A-RING E3 ubiquitin ligase complex"/>
    <property type="evidence" value="ECO:0007669"/>
    <property type="project" value="TreeGrafter"/>
</dbReference>
<sequence length="398" mass="43638">MAHFGGVNALAIDKFDGRYLLSGGADSTIAMWDLETPASAPTSATSGPLTYRPLGTVARGADAHKFGITDISWYPFDSLAFLSSSFDATLKLYDALTLVPATSFALDSPVYSHSMSPIAQHILVACGTQHPSVRLVDLRSGVAVQALVGHTGAVLSTAWSPTEEYMLASGSSDGTVRLWDVRRSAAQLGVLDQEDAVGLRGYDGRGSGARPAGRGRAHTGTVNGVVFTEDGRHLVSTGHDERIRVWDMQTGANTLANFGPFVRNDALACLLPCLAPTNMTEYFKDILFFPSEKEILMYEMFEGKLLKRLRGVWGEPDAGSTGKNKGKRQLKDLAWRPFNMELYSAHTDGSIHVWRPWTKEDDEVGLEDEDEERTKKRAALEEIYQDVTKRQRNMFTVQ</sequence>
<dbReference type="PROSITE" id="PS50294">
    <property type="entry name" value="WD_REPEATS_REGION"/>
    <property type="match status" value="3"/>
</dbReference>
<dbReference type="PROSITE" id="PS50082">
    <property type="entry name" value="WD_REPEATS_2"/>
    <property type="match status" value="3"/>
</dbReference>
<evidence type="ECO:0000256" key="3">
    <source>
        <dbReference type="ARBA" id="ARBA00022763"/>
    </source>
</evidence>
<reference evidence="6" key="1">
    <citation type="journal article" date="2020" name="Stud. Mycol.">
        <title>101 Dothideomycetes genomes: a test case for predicting lifestyles and emergence of pathogens.</title>
        <authorList>
            <person name="Haridas S."/>
            <person name="Albert R."/>
            <person name="Binder M."/>
            <person name="Bloem J."/>
            <person name="Labutti K."/>
            <person name="Salamov A."/>
            <person name="Andreopoulos B."/>
            <person name="Baker S."/>
            <person name="Barry K."/>
            <person name="Bills G."/>
            <person name="Bluhm B."/>
            <person name="Cannon C."/>
            <person name="Castanera R."/>
            <person name="Culley D."/>
            <person name="Daum C."/>
            <person name="Ezra D."/>
            <person name="Gonzalez J."/>
            <person name="Henrissat B."/>
            <person name="Kuo A."/>
            <person name="Liang C."/>
            <person name="Lipzen A."/>
            <person name="Lutzoni F."/>
            <person name="Magnuson J."/>
            <person name="Mondo S."/>
            <person name="Nolan M."/>
            <person name="Ohm R."/>
            <person name="Pangilinan J."/>
            <person name="Park H.-J."/>
            <person name="Ramirez L."/>
            <person name="Alfaro M."/>
            <person name="Sun H."/>
            <person name="Tritt A."/>
            <person name="Yoshinaga Y."/>
            <person name="Zwiers L.-H."/>
            <person name="Turgeon B."/>
            <person name="Goodwin S."/>
            <person name="Spatafora J."/>
            <person name="Crous P."/>
            <person name="Grigoriev I."/>
        </authorList>
    </citation>
    <scope>NUCLEOTIDE SEQUENCE</scope>
    <source>
        <strain evidence="6">CBS 115976</strain>
    </source>
</reference>
<organism evidence="6 7">
    <name type="scientific">Microthyrium microscopicum</name>
    <dbReference type="NCBI Taxonomy" id="703497"/>
    <lineage>
        <taxon>Eukaryota</taxon>
        <taxon>Fungi</taxon>
        <taxon>Dikarya</taxon>
        <taxon>Ascomycota</taxon>
        <taxon>Pezizomycotina</taxon>
        <taxon>Dothideomycetes</taxon>
        <taxon>Dothideomycetes incertae sedis</taxon>
        <taxon>Microthyriales</taxon>
        <taxon>Microthyriaceae</taxon>
        <taxon>Microthyrium</taxon>
    </lineage>
</organism>
<dbReference type="SMART" id="SM00320">
    <property type="entry name" value="WD40"/>
    <property type="match status" value="5"/>
</dbReference>
<feature type="repeat" description="WD" evidence="5">
    <location>
        <begin position="147"/>
        <end position="182"/>
    </location>
</feature>
<keyword evidence="3" id="KW-0227">DNA damage</keyword>
<dbReference type="InterPro" id="IPR042238">
    <property type="entry name" value="Rad28/ERCC8/Ckn1/ATCSA-1"/>
</dbReference>
<dbReference type="GO" id="GO:0000109">
    <property type="term" value="C:nucleotide-excision repair complex"/>
    <property type="evidence" value="ECO:0007669"/>
    <property type="project" value="TreeGrafter"/>
</dbReference>
<protein>
    <submittedName>
        <fullName evidence="6">WD40 repeat-like protein</fullName>
    </submittedName>
</protein>
<keyword evidence="1 5" id="KW-0853">WD repeat</keyword>
<dbReference type="SUPFAM" id="SSF50978">
    <property type="entry name" value="WD40 repeat-like"/>
    <property type="match status" value="1"/>
</dbReference>
<keyword evidence="2" id="KW-0677">Repeat</keyword>
<dbReference type="EMBL" id="MU004233">
    <property type="protein sequence ID" value="KAF2671460.1"/>
    <property type="molecule type" value="Genomic_DNA"/>
</dbReference>
<keyword evidence="7" id="KW-1185">Reference proteome</keyword>
<dbReference type="PRINTS" id="PR00320">
    <property type="entry name" value="GPROTEINBRPT"/>
</dbReference>
<dbReference type="InterPro" id="IPR001680">
    <property type="entry name" value="WD40_rpt"/>
</dbReference>
<evidence type="ECO:0000256" key="5">
    <source>
        <dbReference type="PROSITE-ProRule" id="PRU00221"/>
    </source>
</evidence>
<dbReference type="Gene3D" id="2.130.10.10">
    <property type="entry name" value="YVTN repeat-like/Quinoprotein amine dehydrogenase"/>
    <property type="match status" value="1"/>
</dbReference>
<keyword evidence="4" id="KW-0234">DNA repair</keyword>
<evidence type="ECO:0000313" key="7">
    <source>
        <dbReference type="Proteomes" id="UP000799302"/>
    </source>
</evidence>
<feature type="repeat" description="WD" evidence="5">
    <location>
        <begin position="215"/>
        <end position="256"/>
    </location>
</feature>
<accession>A0A6A6UI42</accession>
<name>A0A6A6UI42_9PEZI</name>
<dbReference type="Proteomes" id="UP000799302">
    <property type="component" value="Unassembled WGS sequence"/>
</dbReference>
<dbReference type="PANTHER" id="PTHR46202">
    <property type="entry name" value="DNA EXCISION REPAIR PROTEIN ERCC-8"/>
    <property type="match status" value="1"/>
</dbReference>
<dbReference type="InterPro" id="IPR036322">
    <property type="entry name" value="WD40_repeat_dom_sf"/>
</dbReference>
<dbReference type="Pfam" id="PF00400">
    <property type="entry name" value="WD40"/>
    <property type="match status" value="4"/>
</dbReference>
<feature type="repeat" description="WD" evidence="5">
    <location>
        <begin position="1"/>
        <end position="42"/>
    </location>
</feature>